<name>A0A1M5MYN3_9GAMM</name>
<evidence type="ECO:0000313" key="2">
    <source>
        <dbReference type="Proteomes" id="UP000184268"/>
    </source>
</evidence>
<proteinExistence type="predicted"/>
<dbReference type="InterPro" id="IPR012441">
    <property type="entry name" value="DUF1643"/>
</dbReference>
<sequence length="166" mass="18750">MVKDRSSPVRGHAHLSPCQGYRYALWRRWQPGGPLLLVIGLNPSRADGQQDDPTVRRCIGYARDWGFHGLVLANLFAFRTVSPHILKQQSQPCGPDNDAWLRALHQRCDLSLAAWGNHGAWQHRSSWLRANLAPLYCLGMTAVGEPLHPLYQRKGLKPQPLDNFTL</sequence>
<gene>
    <name evidence="1" type="ORF">SAMN02745129_0831</name>
</gene>
<dbReference type="AlphaFoldDB" id="A0A1M5MYN3"/>
<dbReference type="Proteomes" id="UP000184268">
    <property type="component" value="Unassembled WGS sequence"/>
</dbReference>
<evidence type="ECO:0008006" key="3">
    <source>
        <dbReference type="Google" id="ProtNLM"/>
    </source>
</evidence>
<dbReference type="EMBL" id="FQXG01000001">
    <property type="protein sequence ID" value="SHG82327.1"/>
    <property type="molecule type" value="Genomic_DNA"/>
</dbReference>
<dbReference type="RefSeq" id="WP_067654286.1">
    <property type="nucleotide sequence ID" value="NZ_FQXG01000001.1"/>
</dbReference>
<keyword evidence="2" id="KW-1185">Reference proteome</keyword>
<dbReference type="OrthoDB" id="9807577at2"/>
<organism evidence="1 2">
    <name type="scientific">Ferrimonas marina</name>
    <dbReference type="NCBI Taxonomy" id="299255"/>
    <lineage>
        <taxon>Bacteria</taxon>
        <taxon>Pseudomonadati</taxon>
        <taxon>Pseudomonadota</taxon>
        <taxon>Gammaproteobacteria</taxon>
        <taxon>Alteromonadales</taxon>
        <taxon>Ferrimonadaceae</taxon>
        <taxon>Ferrimonas</taxon>
    </lineage>
</organism>
<accession>A0A1M5MYN3</accession>
<evidence type="ECO:0000313" key="1">
    <source>
        <dbReference type="EMBL" id="SHG82327.1"/>
    </source>
</evidence>
<reference evidence="2" key="1">
    <citation type="submission" date="2016-11" db="EMBL/GenBank/DDBJ databases">
        <authorList>
            <person name="Varghese N."/>
            <person name="Submissions S."/>
        </authorList>
    </citation>
    <scope>NUCLEOTIDE SEQUENCE [LARGE SCALE GENOMIC DNA]</scope>
    <source>
        <strain evidence="2">DSM 16917</strain>
    </source>
</reference>
<dbReference type="Pfam" id="PF07799">
    <property type="entry name" value="DUF1643"/>
    <property type="match status" value="1"/>
</dbReference>
<dbReference type="STRING" id="299255.SAMN02745129_0831"/>
<protein>
    <recommendedName>
        <fullName evidence="3">DUF1643 domain-containing protein</fullName>
    </recommendedName>
</protein>